<reference evidence="2" key="1">
    <citation type="journal article" date="2023" name="G3 (Bethesda)">
        <title>Genome assembly and association tests identify interacting loci associated with vigor, precocity, and sex in interspecific pistachio rootstocks.</title>
        <authorList>
            <person name="Palmer W."/>
            <person name="Jacygrad E."/>
            <person name="Sagayaradj S."/>
            <person name="Cavanaugh K."/>
            <person name="Han R."/>
            <person name="Bertier L."/>
            <person name="Beede B."/>
            <person name="Kafkas S."/>
            <person name="Golino D."/>
            <person name="Preece J."/>
            <person name="Michelmore R."/>
        </authorList>
    </citation>
    <scope>NUCLEOTIDE SEQUENCE [LARGE SCALE GENOMIC DNA]</scope>
</reference>
<keyword evidence="2" id="KW-1185">Reference proteome</keyword>
<evidence type="ECO:0000313" key="2">
    <source>
        <dbReference type="Proteomes" id="UP001163603"/>
    </source>
</evidence>
<comment type="caution">
    <text evidence="1">The sequence shown here is derived from an EMBL/GenBank/DDBJ whole genome shotgun (WGS) entry which is preliminary data.</text>
</comment>
<evidence type="ECO:0000313" key="1">
    <source>
        <dbReference type="EMBL" id="KAJ0037603.1"/>
    </source>
</evidence>
<proteinExistence type="predicted"/>
<accession>A0ACC0YH50</accession>
<sequence>MDPRNILRSSSHHWHHLHCFFGKKKDSDDLEDDYIDEVPGMPKRYCYEELIAGMDNFSRKLGQGGFGSAFEGILSNGTMVAVK</sequence>
<protein>
    <submittedName>
        <fullName evidence="1">Uncharacterized protein</fullName>
    </submittedName>
</protein>
<organism evidence="1 2">
    <name type="scientific">Pistacia integerrima</name>
    <dbReference type="NCBI Taxonomy" id="434235"/>
    <lineage>
        <taxon>Eukaryota</taxon>
        <taxon>Viridiplantae</taxon>
        <taxon>Streptophyta</taxon>
        <taxon>Embryophyta</taxon>
        <taxon>Tracheophyta</taxon>
        <taxon>Spermatophyta</taxon>
        <taxon>Magnoliopsida</taxon>
        <taxon>eudicotyledons</taxon>
        <taxon>Gunneridae</taxon>
        <taxon>Pentapetalae</taxon>
        <taxon>rosids</taxon>
        <taxon>malvids</taxon>
        <taxon>Sapindales</taxon>
        <taxon>Anacardiaceae</taxon>
        <taxon>Pistacia</taxon>
    </lineage>
</organism>
<dbReference type="EMBL" id="CM047741">
    <property type="protein sequence ID" value="KAJ0037603.1"/>
    <property type="molecule type" value="Genomic_DNA"/>
</dbReference>
<gene>
    <name evidence="1" type="ORF">Pint_23166</name>
</gene>
<name>A0ACC0YH50_9ROSI</name>
<dbReference type="Proteomes" id="UP001163603">
    <property type="component" value="Chromosome 6"/>
</dbReference>